<dbReference type="GO" id="GO:0016787">
    <property type="term" value="F:hydrolase activity"/>
    <property type="evidence" value="ECO:0007669"/>
    <property type="project" value="UniProtKB-KW"/>
</dbReference>
<keyword evidence="1 3" id="KW-0378">Hydrolase</keyword>
<dbReference type="Gene3D" id="3.40.50.1820">
    <property type="entry name" value="alpha/beta hydrolase"/>
    <property type="match status" value="1"/>
</dbReference>
<dbReference type="InterPro" id="IPR000073">
    <property type="entry name" value="AB_hydrolase_1"/>
</dbReference>
<dbReference type="PANTHER" id="PTHR43798">
    <property type="entry name" value="MONOACYLGLYCEROL LIPASE"/>
    <property type="match status" value="1"/>
</dbReference>
<evidence type="ECO:0000259" key="2">
    <source>
        <dbReference type="Pfam" id="PF12697"/>
    </source>
</evidence>
<keyword evidence="4" id="KW-1185">Reference proteome</keyword>
<protein>
    <submittedName>
        <fullName evidence="3">Predicted hydrolase</fullName>
    </submittedName>
</protein>
<evidence type="ECO:0000313" key="4">
    <source>
        <dbReference type="Proteomes" id="UP000055060"/>
    </source>
</evidence>
<proteinExistence type="predicted"/>
<dbReference type="EMBL" id="DF967972">
    <property type="protein sequence ID" value="GAP15602.1"/>
    <property type="molecule type" value="Genomic_DNA"/>
</dbReference>
<reference evidence="3" key="1">
    <citation type="submission" date="2015-07" db="EMBL/GenBank/DDBJ databases">
        <title>Draft Genome Sequences of Anaerolinea thermolimosa IMO-1, Bellilinea caldifistulae GOMI-1, Leptolinea tardivitalis YMTK-2, Levilinea saccharolytica KIBI-1,Longilinea arvoryzae KOME-1, Previously Described as Members of the Anaerolineaceae (Chloroflexi).</title>
        <authorList>
            <person name="Sekiguchi Y."/>
            <person name="Ohashi A."/>
            <person name="Matsuura N."/>
            <person name="Tourlousse M.D."/>
        </authorList>
    </citation>
    <scope>NUCLEOTIDE SEQUENCE [LARGE SCALE GENOMIC DNA]</scope>
    <source>
        <strain evidence="3">KOME-1</strain>
    </source>
</reference>
<dbReference type="RefSeq" id="WP_075074772.1">
    <property type="nucleotide sequence ID" value="NZ_DF967972.1"/>
</dbReference>
<organism evidence="3">
    <name type="scientific">Longilinea arvoryzae</name>
    <dbReference type="NCBI Taxonomy" id="360412"/>
    <lineage>
        <taxon>Bacteria</taxon>
        <taxon>Bacillati</taxon>
        <taxon>Chloroflexota</taxon>
        <taxon>Anaerolineae</taxon>
        <taxon>Anaerolineales</taxon>
        <taxon>Anaerolineaceae</taxon>
        <taxon>Longilinea</taxon>
    </lineage>
</organism>
<dbReference type="AlphaFoldDB" id="A0A0S7BMW7"/>
<dbReference type="GO" id="GO:0016020">
    <property type="term" value="C:membrane"/>
    <property type="evidence" value="ECO:0007669"/>
    <property type="project" value="TreeGrafter"/>
</dbReference>
<dbReference type="InterPro" id="IPR050266">
    <property type="entry name" value="AB_hydrolase_sf"/>
</dbReference>
<gene>
    <name evidence="3" type="ORF">LARV_03394</name>
</gene>
<dbReference type="Proteomes" id="UP000055060">
    <property type="component" value="Unassembled WGS sequence"/>
</dbReference>
<evidence type="ECO:0000256" key="1">
    <source>
        <dbReference type="ARBA" id="ARBA00022801"/>
    </source>
</evidence>
<dbReference type="STRING" id="360412.LARV_03394"/>
<dbReference type="PANTHER" id="PTHR43798:SF31">
    <property type="entry name" value="AB HYDROLASE SUPERFAMILY PROTEIN YCLE"/>
    <property type="match status" value="1"/>
</dbReference>
<name>A0A0S7BMW7_9CHLR</name>
<dbReference type="Pfam" id="PF12697">
    <property type="entry name" value="Abhydrolase_6"/>
    <property type="match status" value="1"/>
</dbReference>
<sequence length="278" mass="30203">MESFTFNGLHVETNGPQDAPAILFLHGGGAGAWTWHPVIERLSEFHCLAPDLPEHGGSAALKPFSIAEAAGRMAELIRNRIPGGRAHVVGLSEGAQVAVAMLASAPEVMASAVVSSALLRPLGWGWMLTPGLIRWSYRVSVPPFRNNDAWIRLNMKYAAGVPEAYFPQFKRDFQAMTEAGFTNVLLENQRFRLPQGLDKADLPVLALAGMKEYPAMRASALDLGKALPQATVRLVDLGKNATLASEHNWCLTAPERFAETVRAWVNRAALPDFLQPAA</sequence>
<accession>A0A0S7BMW7</accession>
<evidence type="ECO:0000313" key="3">
    <source>
        <dbReference type="EMBL" id="GAP15602.1"/>
    </source>
</evidence>
<feature type="domain" description="AB hydrolase-1" evidence="2">
    <location>
        <begin position="22"/>
        <end position="259"/>
    </location>
</feature>
<dbReference type="SUPFAM" id="SSF53474">
    <property type="entry name" value="alpha/beta-Hydrolases"/>
    <property type="match status" value="1"/>
</dbReference>
<dbReference type="InterPro" id="IPR029058">
    <property type="entry name" value="AB_hydrolase_fold"/>
</dbReference>